<dbReference type="GO" id="GO:0019843">
    <property type="term" value="F:rRNA binding"/>
    <property type="evidence" value="ECO:0007669"/>
    <property type="project" value="UniProtKB-KW"/>
</dbReference>
<dbReference type="RefSeq" id="XP_012649673.1">
    <property type="nucleotide sequence ID" value="XM_012794219.1"/>
</dbReference>
<protein>
    <submittedName>
        <fullName evidence="9">Large subunit ribosomal protein L23Ae</fullName>
    </submittedName>
</protein>
<dbReference type="VEuPathDB" id="PiroplasmaDB:BmR1_04g05335"/>
<reference evidence="9 10" key="1">
    <citation type="journal article" date="2012" name="Nucleic Acids Res.">
        <title>Sequencing of the smallest Apicomplexan genome from the human pathogen Babesia microti.</title>
        <authorList>
            <person name="Cornillot E."/>
            <person name="Hadj-Kaddour K."/>
            <person name="Dassouli A."/>
            <person name="Noel B."/>
            <person name="Ranwez V."/>
            <person name="Vacherie B."/>
            <person name="Augagneur Y."/>
            <person name="Bres V."/>
            <person name="Duclos A."/>
            <person name="Randazzo S."/>
            <person name="Carcy B."/>
            <person name="Debierre-Grockiego F."/>
            <person name="Delbecq S."/>
            <person name="Moubri-Menage K."/>
            <person name="Shams-Eldin H."/>
            <person name="Usmani-Brown S."/>
            <person name="Bringaud F."/>
            <person name="Wincker P."/>
            <person name="Vivares C.P."/>
            <person name="Schwarz R.T."/>
            <person name="Schetters T.P."/>
            <person name="Krause P.J."/>
            <person name="Gorenflot A."/>
            <person name="Berry V."/>
            <person name="Barbe V."/>
            <person name="Ben Mamoun C."/>
        </authorList>
    </citation>
    <scope>NUCLEOTIDE SEQUENCE [LARGE SCALE GENOMIC DNA]</scope>
    <source>
        <strain evidence="9 10">RI</strain>
    </source>
</reference>
<dbReference type="InterPro" id="IPR012677">
    <property type="entry name" value="Nucleotide-bd_a/b_plait_sf"/>
</dbReference>
<dbReference type="NCBIfam" id="NF011118">
    <property type="entry name" value="PRK14548.1"/>
    <property type="match status" value="1"/>
</dbReference>
<reference evidence="9 10" key="2">
    <citation type="journal article" date="2013" name="PLoS ONE">
        <title>Whole genome mapping and re-organization of the nuclear and mitochondrial genomes of Babesia microti isolates.</title>
        <authorList>
            <person name="Cornillot E."/>
            <person name="Dassouli A."/>
            <person name="Garg A."/>
            <person name="Pachikara N."/>
            <person name="Randazzo S."/>
            <person name="Depoix D."/>
            <person name="Carcy B."/>
            <person name="Delbecq S."/>
            <person name="Frutos R."/>
            <person name="Silva J.C."/>
            <person name="Sutton R."/>
            <person name="Krause P.J."/>
            <person name="Mamoun C.B."/>
        </authorList>
    </citation>
    <scope>NUCLEOTIDE SEQUENCE [LARGE SCALE GENOMIC DNA]</scope>
    <source>
        <strain evidence="9 10">RI</strain>
    </source>
</reference>
<dbReference type="Pfam" id="PF03939">
    <property type="entry name" value="Ribosomal_L23eN"/>
    <property type="match status" value="1"/>
</dbReference>
<evidence type="ECO:0000256" key="7">
    <source>
        <dbReference type="SAM" id="MobiDB-lite"/>
    </source>
</evidence>
<gene>
    <name evidence="9" type="ORF">BmR1_04g05335</name>
</gene>
<keyword evidence="5 6" id="KW-0687">Ribonucleoprotein</keyword>
<dbReference type="SUPFAM" id="SSF54189">
    <property type="entry name" value="Ribosomal proteins S24e, L23 and L15e"/>
    <property type="match status" value="1"/>
</dbReference>
<evidence type="ECO:0000256" key="2">
    <source>
        <dbReference type="ARBA" id="ARBA00022730"/>
    </source>
</evidence>
<evidence type="ECO:0000256" key="6">
    <source>
        <dbReference type="RuleBase" id="RU003934"/>
    </source>
</evidence>
<evidence type="ECO:0000313" key="9">
    <source>
        <dbReference type="EMBL" id="CCF75265.1"/>
    </source>
</evidence>
<dbReference type="InterPro" id="IPR005633">
    <property type="entry name" value="Ribosomal_uL23_N"/>
</dbReference>
<dbReference type="InterPro" id="IPR012678">
    <property type="entry name" value="Ribosomal_uL23/eL15/eS24_sf"/>
</dbReference>
<evidence type="ECO:0000256" key="4">
    <source>
        <dbReference type="ARBA" id="ARBA00022980"/>
    </source>
</evidence>
<comment type="similarity">
    <text evidence="1 6">Belongs to the universal ribosomal protein uL23 family.</text>
</comment>
<dbReference type="PANTHER" id="PTHR11620">
    <property type="entry name" value="60S RIBOSOMAL PROTEIN L23A"/>
    <property type="match status" value="1"/>
</dbReference>
<dbReference type="InterPro" id="IPR001014">
    <property type="entry name" value="Ribosomal_uL23_CS"/>
</dbReference>
<accession>I7JCK5</accession>
<proteinExistence type="inferred from homology"/>
<dbReference type="GO" id="GO:0003735">
    <property type="term" value="F:structural constituent of ribosome"/>
    <property type="evidence" value="ECO:0007669"/>
    <property type="project" value="InterPro"/>
</dbReference>
<dbReference type="PROSITE" id="PS00050">
    <property type="entry name" value="RIBOSOMAL_L23"/>
    <property type="match status" value="1"/>
</dbReference>
<organism evidence="9 10">
    <name type="scientific">Babesia microti (strain RI)</name>
    <dbReference type="NCBI Taxonomy" id="1133968"/>
    <lineage>
        <taxon>Eukaryota</taxon>
        <taxon>Sar</taxon>
        <taxon>Alveolata</taxon>
        <taxon>Apicomplexa</taxon>
        <taxon>Aconoidasida</taxon>
        <taxon>Piroplasmida</taxon>
        <taxon>Babesiidae</taxon>
        <taxon>Babesia</taxon>
    </lineage>
</organism>
<dbReference type="HAMAP" id="MF_01369_A">
    <property type="entry name" value="Ribosomal_uL23_A"/>
    <property type="match status" value="1"/>
</dbReference>
<keyword evidence="2" id="KW-0699">rRNA-binding</keyword>
<dbReference type="GO" id="GO:1990904">
    <property type="term" value="C:ribonucleoprotein complex"/>
    <property type="evidence" value="ECO:0007669"/>
    <property type="project" value="UniProtKB-KW"/>
</dbReference>
<dbReference type="Pfam" id="PF00276">
    <property type="entry name" value="Ribosomal_L23"/>
    <property type="match status" value="1"/>
</dbReference>
<keyword evidence="3" id="KW-0694">RNA-binding</keyword>
<dbReference type="GO" id="GO:0005840">
    <property type="term" value="C:ribosome"/>
    <property type="evidence" value="ECO:0007669"/>
    <property type="project" value="UniProtKB-KW"/>
</dbReference>
<evidence type="ECO:0000259" key="8">
    <source>
        <dbReference type="Pfam" id="PF03939"/>
    </source>
</evidence>
<dbReference type="GO" id="GO:0006412">
    <property type="term" value="P:translation"/>
    <property type="evidence" value="ECO:0007669"/>
    <property type="project" value="InterPro"/>
</dbReference>
<dbReference type="Proteomes" id="UP000002899">
    <property type="component" value="Chromosome IV"/>
</dbReference>
<keyword evidence="4 6" id="KW-0689">Ribosomal protein</keyword>
<sequence>MGWAIAMVKAQKEQPDKGKGDAKNKPPVSSKQKPSKVDIKKAKNAAKSVKKSTTLSKVKVRRNIHFFRKKTLKKPRTPKFPRVLKTRHSKKLDKYSIVKYPLTTECSMKMIEEINTLVFIVDPRANKRKIKLAMKNLYDVDCQSVNTLIRPDGLKKAFVRLSPDQDALDVANKIGII</sequence>
<dbReference type="EMBL" id="LN871599">
    <property type="protein sequence ID" value="CCF75265.1"/>
    <property type="molecule type" value="Genomic_DNA"/>
</dbReference>
<evidence type="ECO:0000256" key="1">
    <source>
        <dbReference type="ARBA" id="ARBA00006700"/>
    </source>
</evidence>
<dbReference type="KEGG" id="bmic:BmR1_04g05335"/>
<feature type="domain" description="Large ribosomal subunit protein uL23 N-terminal" evidence="8">
    <location>
        <begin position="40"/>
        <end position="82"/>
    </location>
</feature>
<dbReference type="FunFam" id="3.30.70.330:FF:000035">
    <property type="entry name" value="60S ribosomal protein L23a"/>
    <property type="match status" value="1"/>
</dbReference>
<dbReference type="Gene3D" id="3.30.70.330">
    <property type="match status" value="1"/>
</dbReference>
<dbReference type="OrthoDB" id="1267328at2759"/>
<evidence type="ECO:0000313" key="10">
    <source>
        <dbReference type="Proteomes" id="UP000002899"/>
    </source>
</evidence>
<keyword evidence="10" id="KW-1185">Reference proteome</keyword>
<dbReference type="GeneID" id="24425710"/>
<dbReference type="AlphaFoldDB" id="I7JCK5"/>
<reference evidence="9 10" key="3">
    <citation type="journal article" date="2016" name="Sci. Rep.">
        <title>Genome-wide diversity and gene expression profiling of Babesia microti isolates identify polymorphic genes that mediate host-pathogen interactions.</title>
        <authorList>
            <person name="Silva J.C."/>
            <person name="Cornillot E."/>
            <person name="McCracken C."/>
            <person name="Usmani-Brown S."/>
            <person name="Dwivedi A."/>
            <person name="Ifeonu O.O."/>
            <person name="Crabtree J."/>
            <person name="Gotia H.T."/>
            <person name="Virji A.Z."/>
            <person name="Reynes C."/>
            <person name="Colinge J."/>
            <person name="Kumar V."/>
            <person name="Lawres L."/>
            <person name="Pazzi J.E."/>
            <person name="Pablo J.V."/>
            <person name="Hung C."/>
            <person name="Brancato J."/>
            <person name="Kumari P."/>
            <person name="Orvis J."/>
            <person name="Tretina K."/>
            <person name="Chibucos M."/>
            <person name="Ott S."/>
            <person name="Sadzewicz L."/>
            <person name="Sengamalay N."/>
            <person name="Shetty A.C."/>
            <person name="Su Q."/>
            <person name="Tallon L."/>
            <person name="Fraser C.M."/>
            <person name="Frutos R."/>
            <person name="Molina D.M."/>
            <person name="Krause P.J."/>
            <person name="Ben Mamoun C."/>
        </authorList>
    </citation>
    <scope>NUCLEOTIDE SEQUENCE [LARGE SCALE GENOMIC DNA]</scope>
    <source>
        <strain evidence="9 10">RI</strain>
    </source>
</reference>
<feature type="compositionally biased region" description="Basic and acidic residues" evidence="7">
    <location>
        <begin position="10"/>
        <end position="24"/>
    </location>
</feature>
<feature type="region of interest" description="Disordered" evidence="7">
    <location>
        <begin position="7"/>
        <end position="53"/>
    </location>
</feature>
<name>I7JCK5_BABMR</name>
<dbReference type="InterPro" id="IPR013025">
    <property type="entry name" value="Ribosomal_uL23-like"/>
</dbReference>
<evidence type="ECO:0000256" key="5">
    <source>
        <dbReference type="ARBA" id="ARBA00023274"/>
    </source>
</evidence>
<evidence type="ECO:0000256" key="3">
    <source>
        <dbReference type="ARBA" id="ARBA00022884"/>
    </source>
</evidence>